<sequence length="482" mass="54917">MKTRPILKKSVAFLLLLTCVIFLHQPLVVNAASTTEKKASVKFTKAKISGFTKISTLTNVDNYLVALGKKAKSNTLAYSRDGINFKNISLDSAVNKKYNNEKISSIEMGSYHPYYVRKRGIIFILGSATTSKGEIHHFIVSITKSMKTVSIISLDSVVKKLNSKAKDMYVDDYANCNYEKGYITIIGAYYNTNNSKVPFYILSKNGSTFTAYKTPSTNAAYIDFIGNYLVSYGWPLDKASNGRGAFYYSKDCTKWIKATTPKHSSSTSWNRSFFKWDNFCTSPENNSSNKYKLFYTKNMKDYKSISKDYVVKDNHRSMNFDEYDNKYIAEEHGLGSKNQLVISERSKQSGSRWKVLLNYKQKNFGDFYYNSLTNMDGGVVIIKDGNTKKIYTLKNRKSYGTTIDVGKLDMCYFTSTEAYGGYDKQYILATKNSFTKNYLFKAPIKFNKIEESSNNKFGERMYVYSDSAVYFVSKTALEKAMK</sequence>
<keyword evidence="3" id="KW-1185">Reference proteome</keyword>
<protein>
    <submittedName>
        <fullName evidence="2">Uncharacterized protein</fullName>
    </submittedName>
</protein>
<evidence type="ECO:0000313" key="2">
    <source>
        <dbReference type="EMBL" id="OPJ60199.1"/>
    </source>
</evidence>
<dbReference type="EMBL" id="MZGV01000034">
    <property type="protein sequence ID" value="OPJ60199.1"/>
    <property type="molecule type" value="Genomic_DNA"/>
</dbReference>
<evidence type="ECO:0000313" key="3">
    <source>
        <dbReference type="Proteomes" id="UP000190080"/>
    </source>
</evidence>
<organism evidence="2 3">
    <name type="scientific">Clostridium oryzae</name>
    <dbReference type="NCBI Taxonomy" id="1450648"/>
    <lineage>
        <taxon>Bacteria</taxon>
        <taxon>Bacillati</taxon>
        <taxon>Bacillota</taxon>
        <taxon>Clostridia</taxon>
        <taxon>Eubacteriales</taxon>
        <taxon>Clostridiaceae</taxon>
        <taxon>Clostridium</taxon>
    </lineage>
</organism>
<evidence type="ECO:0000256" key="1">
    <source>
        <dbReference type="SAM" id="SignalP"/>
    </source>
</evidence>
<accession>A0A1V4IJZ6</accession>
<dbReference type="Proteomes" id="UP000190080">
    <property type="component" value="Unassembled WGS sequence"/>
</dbReference>
<name>A0A1V4IJZ6_9CLOT</name>
<dbReference type="AlphaFoldDB" id="A0A1V4IJZ6"/>
<dbReference type="OrthoDB" id="9821784at2"/>
<reference evidence="2 3" key="1">
    <citation type="submission" date="2017-03" db="EMBL/GenBank/DDBJ databases">
        <title>Genome sequence of Clostridium oryzae DSM 28571.</title>
        <authorList>
            <person name="Poehlein A."/>
            <person name="Daniel R."/>
        </authorList>
    </citation>
    <scope>NUCLEOTIDE SEQUENCE [LARGE SCALE GENOMIC DNA]</scope>
    <source>
        <strain evidence="2 3">DSM 28571</strain>
    </source>
</reference>
<dbReference type="RefSeq" id="WP_079425730.1">
    <property type="nucleotide sequence ID" value="NZ_MZGV01000034.1"/>
</dbReference>
<keyword evidence="1" id="KW-0732">Signal</keyword>
<feature type="chain" id="PRO_5012957360" evidence="1">
    <location>
        <begin position="32"/>
        <end position="482"/>
    </location>
</feature>
<gene>
    <name evidence="2" type="ORF">CLORY_29200</name>
</gene>
<comment type="caution">
    <text evidence="2">The sequence shown here is derived from an EMBL/GenBank/DDBJ whole genome shotgun (WGS) entry which is preliminary data.</text>
</comment>
<feature type="signal peptide" evidence="1">
    <location>
        <begin position="1"/>
        <end position="31"/>
    </location>
</feature>
<proteinExistence type="predicted"/>